<feature type="transmembrane region" description="Helical" evidence="1">
    <location>
        <begin position="12"/>
        <end position="35"/>
    </location>
</feature>
<evidence type="ECO:0000313" key="3">
    <source>
        <dbReference type="EMBL" id="KAJ7779111.1"/>
    </source>
</evidence>
<keyword evidence="1" id="KW-1133">Transmembrane helix</keyword>
<evidence type="ECO:0000313" key="4">
    <source>
        <dbReference type="Proteomes" id="UP001215598"/>
    </source>
</evidence>
<gene>
    <name evidence="3" type="ORF">B0H16DRAFT_1300291</name>
</gene>
<keyword evidence="4" id="KW-1185">Reference proteome</keyword>
<keyword evidence="1" id="KW-0812">Transmembrane</keyword>
<dbReference type="Proteomes" id="UP001215598">
    <property type="component" value="Unassembled WGS sequence"/>
</dbReference>
<comment type="caution">
    <text evidence="3">The sequence shown here is derived from an EMBL/GenBank/DDBJ whole genome shotgun (WGS) entry which is preliminary data.</text>
</comment>
<sequence length="81" mass="9270">MSPPRISPQDTVRHLVLLIVACLQYIVLGVGLYLYPQYCKEDMHDSALSGHAWLNELLNHHPECIYIAFGMHRHVFLSLAI</sequence>
<dbReference type="InterPro" id="IPR058353">
    <property type="entry name" value="DUF8040"/>
</dbReference>
<evidence type="ECO:0000259" key="2">
    <source>
        <dbReference type="Pfam" id="PF26138"/>
    </source>
</evidence>
<name>A0AAD7K611_9AGAR</name>
<dbReference type="EMBL" id="JARKIB010000006">
    <property type="protein sequence ID" value="KAJ7779111.1"/>
    <property type="molecule type" value="Genomic_DNA"/>
</dbReference>
<organism evidence="3 4">
    <name type="scientific">Mycena metata</name>
    <dbReference type="NCBI Taxonomy" id="1033252"/>
    <lineage>
        <taxon>Eukaryota</taxon>
        <taxon>Fungi</taxon>
        <taxon>Dikarya</taxon>
        <taxon>Basidiomycota</taxon>
        <taxon>Agaricomycotina</taxon>
        <taxon>Agaricomycetes</taxon>
        <taxon>Agaricomycetidae</taxon>
        <taxon>Agaricales</taxon>
        <taxon>Marasmiineae</taxon>
        <taxon>Mycenaceae</taxon>
        <taxon>Mycena</taxon>
    </lineage>
</organism>
<evidence type="ECO:0000256" key="1">
    <source>
        <dbReference type="SAM" id="Phobius"/>
    </source>
</evidence>
<reference evidence="3" key="1">
    <citation type="submission" date="2023-03" db="EMBL/GenBank/DDBJ databases">
        <title>Massive genome expansion in bonnet fungi (Mycena s.s.) driven by repeated elements and novel gene families across ecological guilds.</title>
        <authorList>
            <consortium name="Lawrence Berkeley National Laboratory"/>
            <person name="Harder C.B."/>
            <person name="Miyauchi S."/>
            <person name="Viragh M."/>
            <person name="Kuo A."/>
            <person name="Thoen E."/>
            <person name="Andreopoulos B."/>
            <person name="Lu D."/>
            <person name="Skrede I."/>
            <person name="Drula E."/>
            <person name="Henrissat B."/>
            <person name="Morin E."/>
            <person name="Kohler A."/>
            <person name="Barry K."/>
            <person name="LaButti K."/>
            <person name="Morin E."/>
            <person name="Salamov A."/>
            <person name="Lipzen A."/>
            <person name="Mereny Z."/>
            <person name="Hegedus B."/>
            <person name="Baldrian P."/>
            <person name="Stursova M."/>
            <person name="Weitz H."/>
            <person name="Taylor A."/>
            <person name="Grigoriev I.V."/>
            <person name="Nagy L.G."/>
            <person name="Martin F."/>
            <person name="Kauserud H."/>
        </authorList>
    </citation>
    <scope>NUCLEOTIDE SEQUENCE</scope>
    <source>
        <strain evidence="3">CBHHK182m</strain>
    </source>
</reference>
<accession>A0AAD7K611</accession>
<dbReference type="AlphaFoldDB" id="A0AAD7K611"/>
<keyword evidence="1" id="KW-0472">Membrane</keyword>
<dbReference type="Pfam" id="PF26138">
    <property type="entry name" value="DUF8040"/>
    <property type="match status" value="1"/>
</dbReference>
<proteinExistence type="predicted"/>
<feature type="domain" description="DUF8040" evidence="2">
    <location>
        <begin position="46"/>
        <end position="80"/>
    </location>
</feature>
<protein>
    <recommendedName>
        <fullName evidence="2">DUF8040 domain-containing protein</fullName>
    </recommendedName>
</protein>